<evidence type="ECO:0000313" key="1">
    <source>
        <dbReference type="EMBL" id="KAG8437645.1"/>
    </source>
</evidence>
<protein>
    <submittedName>
        <fullName evidence="1">Uncharacterized protein</fullName>
    </submittedName>
</protein>
<sequence length="76" mass="8973">MVPPHHNTNHKCVCAFRPVCTIKELQIRPNMVITSIVNKHTYRKWNVHSKHRILPFLCYHNVHSHLTMVHLSLNSL</sequence>
<reference evidence="1" key="1">
    <citation type="thesis" date="2020" institute="ProQuest LLC" country="789 East Eisenhower Parkway, Ann Arbor, MI, USA">
        <title>Comparative Genomics and Chromosome Evolution.</title>
        <authorList>
            <person name="Mudd A.B."/>
        </authorList>
    </citation>
    <scope>NUCLEOTIDE SEQUENCE</scope>
    <source>
        <strain evidence="1">Female2</strain>
        <tissue evidence="1">Blood</tissue>
    </source>
</reference>
<organism evidence="1 2">
    <name type="scientific">Hymenochirus boettgeri</name>
    <name type="common">Congo dwarf clawed frog</name>
    <dbReference type="NCBI Taxonomy" id="247094"/>
    <lineage>
        <taxon>Eukaryota</taxon>
        <taxon>Metazoa</taxon>
        <taxon>Chordata</taxon>
        <taxon>Craniata</taxon>
        <taxon>Vertebrata</taxon>
        <taxon>Euteleostomi</taxon>
        <taxon>Amphibia</taxon>
        <taxon>Batrachia</taxon>
        <taxon>Anura</taxon>
        <taxon>Pipoidea</taxon>
        <taxon>Pipidae</taxon>
        <taxon>Pipinae</taxon>
        <taxon>Hymenochirus</taxon>
    </lineage>
</organism>
<dbReference type="AlphaFoldDB" id="A0A8T2IXG1"/>
<evidence type="ECO:0000313" key="2">
    <source>
        <dbReference type="Proteomes" id="UP000812440"/>
    </source>
</evidence>
<gene>
    <name evidence="1" type="ORF">GDO86_008383</name>
</gene>
<dbReference type="EMBL" id="JAACNH010000007">
    <property type="protein sequence ID" value="KAG8437645.1"/>
    <property type="molecule type" value="Genomic_DNA"/>
</dbReference>
<accession>A0A8T2IXG1</accession>
<proteinExistence type="predicted"/>
<comment type="caution">
    <text evidence="1">The sequence shown here is derived from an EMBL/GenBank/DDBJ whole genome shotgun (WGS) entry which is preliminary data.</text>
</comment>
<name>A0A8T2IXG1_9PIPI</name>
<keyword evidence="2" id="KW-1185">Reference proteome</keyword>
<dbReference type="Proteomes" id="UP000812440">
    <property type="component" value="Chromosome 4"/>
</dbReference>